<gene>
    <name evidence="2" type="ORF">GRG538_LOCUS19043</name>
</gene>
<proteinExistence type="predicted"/>
<reference evidence="2" key="1">
    <citation type="submission" date="2021-02" db="EMBL/GenBank/DDBJ databases">
        <authorList>
            <person name="Nowell W R."/>
        </authorList>
    </citation>
    <scope>NUCLEOTIDE SEQUENCE</scope>
</reference>
<feature type="region of interest" description="Disordered" evidence="1">
    <location>
        <begin position="223"/>
        <end position="265"/>
    </location>
</feature>
<evidence type="ECO:0000313" key="2">
    <source>
        <dbReference type="EMBL" id="CAF3526701.1"/>
    </source>
</evidence>
<name>A0A818IH77_9BILA</name>
<accession>A0A818IH77</accession>
<evidence type="ECO:0000256" key="1">
    <source>
        <dbReference type="SAM" id="MobiDB-lite"/>
    </source>
</evidence>
<comment type="caution">
    <text evidence="2">The sequence shown here is derived from an EMBL/GenBank/DDBJ whole genome shotgun (WGS) entry which is preliminary data.</text>
</comment>
<dbReference type="AlphaFoldDB" id="A0A818IH77"/>
<feature type="compositionally biased region" description="Polar residues" evidence="1">
    <location>
        <begin position="228"/>
        <end position="265"/>
    </location>
</feature>
<dbReference type="EMBL" id="CAJNYT010003105">
    <property type="protein sequence ID" value="CAF3526701.1"/>
    <property type="molecule type" value="Genomic_DNA"/>
</dbReference>
<protein>
    <submittedName>
        <fullName evidence="2">Uncharacterized protein</fullName>
    </submittedName>
</protein>
<organism evidence="2 3">
    <name type="scientific">Rotaria socialis</name>
    <dbReference type="NCBI Taxonomy" id="392032"/>
    <lineage>
        <taxon>Eukaryota</taxon>
        <taxon>Metazoa</taxon>
        <taxon>Spiralia</taxon>
        <taxon>Gnathifera</taxon>
        <taxon>Rotifera</taxon>
        <taxon>Eurotatoria</taxon>
        <taxon>Bdelloidea</taxon>
        <taxon>Philodinida</taxon>
        <taxon>Philodinidae</taxon>
        <taxon>Rotaria</taxon>
    </lineage>
</organism>
<evidence type="ECO:0000313" key="3">
    <source>
        <dbReference type="Proteomes" id="UP000663872"/>
    </source>
</evidence>
<dbReference type="Proteomes" id="UP000663872">
    <property type="component" value="Unassembled WGS sequence"/>
</dbReference>
<sequence>MQSNLQPTNQPALNGANHLSYYDPSAPYRAMMLPPAPTNTNATTTNQYYSNSIPTQNISHMNSDPMNPIVTRIPKYYYPRYDGYDGAYDDHGTLGMRETYPNVQPPVNQQLPSSQQIVPNEYVPYNQPAPLTTDPYASGGYYPYGTSYLIPLPTNMPSGIPSPYLQEQQPQADAALSHKKDADLSRLEVYHFTPKQNTSLSMGANAPPPVIQYHVYPPAPVSQPPAMISQQQQPSYLSEHFQSQLAHQETKARSSQTDQPNTKNRAVSPIHFSTTIPMHNDDGYSRVIHQQEVHTDRHNIRTARINRQFYGNTSSPALPDCRCLDCQQERKEATNSNQFVSFFHSTAKRKENMRSPFIVVLLVGLAASSYAYHLSDVHKRSLEEEPRIFQLLEDLYSQVLYKPLNHIVTNVALLGAQFLAGISQNGIPAPGGRTLHLSEAQLRGFWDDLWNHSIRPPIENAIQTVSLLGAQLLAGIGTNGVNLSIGKRDVTEVDPRFINALTEAAESIFTNVIQKPLQDALSTGALMLAQVLAGVGTNGIDLSALFGKRDVTEVDARFINALTEAAENIFTNVIQKPLQDALSTGALMLAQVLAGVGTNGIDLSALFGKRDLSELAGRQEELRGFFDTLGQSLLSGLQSVWTNVIQGPVEQAIQTTALLGAQVLAGLGTNGVNIGKRELEAEPRGEIIDNLLNHASGLFTTQVKPVIESALNAAALHLAGVLANISQNGFGRR</sequence>